<dbReference type="WBParaSite" id="HCON_00115500-00001">
    <property type="protein sequence ID" value="HCON_00115500-00001"/>
    <property type="gene ID" value="HCON_00115500"/>
</dbReference>
<sequence length="124" mass="14085">MVASVKSSAGTVKQEYCLRHRPQSSVVPDERRTNPQAGTDTHEYKPEIKHEYTHAAEYVTPRFPCCTMPVQAQLKHPAEMAAMQHYHDDTRAICWRKSIRSQCCCKAAVFLLIAVVCILRCLPL</sequence>
<name>A0A7I5EB40_HAECO</name>
<dbReference type="OrthoDB" id="3225452at2759"/>
<proteinExistence type="predicted"/>
<evidence type="ECO:0000256" key="1">
    <source>
        <dbReference type="SAM" id="MobiDB-lite"/>
    </source>
</evidence>
<protein>
    <submittedName>
        <fullName evidence="3">Transmembrane protein</fullName>
    </submittedName>
</protein>
<accession>A0A7I5EB40</accession>
<feature type="region of interest" description="Disordered" evidence="1">
    <location>
        <begin position="17"/>
        <end position="46"/>
    </location>
</feature>
<dbReference type="Proteomes" id="UP000025227">
    <property type="component" value="Unplaced"/>
</dbReference>
<reference evidence="3" key="1">
    <citation type="submission" date="2020-12" db="UniProtKB">
        <authorList>
            <consortium name="WormBaseParasite"/>
        </authorList>
    </citation>
    <scope>IDENTIFICATION</scope>
    <source>
        <strain evidence="3">MHco3</strain>
    </source>
</reference>
<evidence type="ECO:0000313" key="2">
    <source>
        <dbReference type="Proteomes" id="UP000025227"/>
    </source>
</evidence>
<evidence type="ECO:0000313" key="3">
    <source>
        <dbReference type="WBParaSite" id="HCON_00115500-00001"/>
    </source>
</evidence>
<keyword evidence="2" id="KW-1185">Reference proteome</keyword>
<organism evidence="2 3">
    <name type="scientific">Haemonchus contortus</name>
    <name type="common">Barber pole worm</name>
    <dbReference type="NCBI Taxonomy" id="6289"/>
    <lineage>
        <taxon>Eukaryota</taxon>
        <taxon>Metazoa</taxon>
        <taxon>Ecdysozoa</taxon>
        <taxon>Nematoda</taxon>
        <taxon>Chromadorea</taxon>
        <taxon>Rhabditida</taxon>
        <taxon>Rhabditina</taxon>
        <taxon>Rhabditomorpha</taxon>
        <taxon>Strongyloidea</taxon>
        <taxon>Trichostrongylidae</taxon>
        <taxon>Haemonchus</taxon>
    </lineage>
</organism>
<dbReference type="AlphaFoldDB" id="A0A7I5EB40"/>